<proteinExistence type="predicted"/>
<dbReference type="AlphaFoldDB" id="B7VHP4"/>
<sequence>MNLFKSYGVMGVMRLIRDVVFTKLFNARCRIIRYPFYIRGAKHISFSKGFTSGVGLRLDTFEINANQTPKLSFGINCQVNDYVHIGCIESIEIGDDVLIASKVFITDHNHGDLDEPTDFLLPPSKRGLTSKKVKIGNQTWIGESVMILPGVSIGNNCIIGAGSVVTKNIPDYSVAVGNPAKVIKIFDVERNDWK</sequence>
<dbReference type="NCBIfam" id="NF007240">
    <property type="entry name" value="PRK09677.1"/>
    <property type="match status" value="1"/>
</dbReference>
<keyword evidence="1" id="KW-0808">Transferase</keyword>
<dbReference type="SUPFAM" id="SSF51161">
    <property type="entry name" value="Trimeric LpxA-like enzymes"/>
    <property type="match status" value="1"/>
</dbReference>
<dbReference type="InterPro" id="IPR011004">
    <property type="entry name" value="Trimer_LpxA-like_sf"/>
</dbReference>
<dbReference type="STRING" id="575788.VS_0225"/>
<evidence type="ECO:0000313" key="1">
    <source>
        <dbReference type="EMBL" id="CAV17256.1"/>
    </source>
</evidence>
<gene>
    <name evidence="1" type="ordered locus">VS_0225</name>
</gene>
<dbReference type="KEGG" id="vsp:VS_0225"/>
<evidence type="ECO:0000313" key="2">
    <source>
        <dbReference type="Proteomes" id="UP000009100"/>
    </source>
</evidence>
<dbReference type="Gene3D" id="2.160.10.10">
    <property type="entry name" value="Hexapeptide repeat proteins"/>
    <property type="match status" value="1"/>
</dbReference>
<dbReference type="PANTHER" id="PTHR23416:SF78">
    <property type="entry name" value="LIPOPOLYSACCHARIDE BIOSYNTHESIS O-ACETYL TRANSFERASE WBBJ-RELATED"/>
    <property type="match status" value="1"/>
</dbReference>
<dbReference type="InterPro" id="IPR051159">
    <property type="entry name" value="Hexapeptide_acetyltransf"/>
</dbReference>
<dbReference type="PANTHER" id="PTHR23416">
    <property type="entry name" value="SIALIC ACID SYNTHASE-RELATED"/>
    <property type="match status" value="1"/>
</dbReference>
<dbReference type="eggNOG" id="COG0110">
    <property type="taxonomic scope" value="Bacteria"/>
</dbReference>
<dbReference type="CDD" id="cd04647">
    <property type="entry name" value="LbH_MAT_like"/>
    <property type="match status" value="1"/>
</dbReference>
<dbReference type="EMBL" id="FM954972">
    <property type="protein sequence ID" value="CAV17256.1"/>
    <property type="molecule type" value="Genomic_DNA"/>
</dbReference>
<name>B7VHP4_VIBA3</name>
<protein>
    <submittedName>
        <fullName evidence="1">Acyl transferase</fullName>
    </submittedName>
</protein>
<dbReference type="Proteomes" id="UP000009100">
    <property type="component" value="Chromosome 1"/>
</dbReference>
<dbReference type="Pfam" id="PF00132">
    <property type="entry name" value="Hexapep"/>
    <property type="match status" value="1"/>
</dbReference>
<organism evidence="1 2">
    <name type="scientific">Vibrio atlanticus (strain LGP32)</name>
    <name type="common">Vibrio splendidus (strain Mel32)</name>
    <dbReference type="NCBI Taxonomy" id="575788"/>
    <lineage>
        <taxon>Bacteria</taxon>
        <taxon>Pseudomonadati</taxon>
        <taxon>Pseudomonadota</taxon>
        <taxon>Gammaproteobacteria</taxon>
        <taxon>Vibrionales</taxon>
        <taxon>Vibrionaceae</taxon>
        <taxon>Vibrio</taxon>
    </lineage>
</organism>
<dbReference type="GO" id="GO:0016740">
    <property type="term" value="F:transferase activity"/>
    <property type="evidence" value="ECO:0007669"/>
    <property type="project" value="UniProtKB-KW"/>
</dbReference>
<accession>B7VHP4</accession>
<dbReference type="InterPro" id="IPR001451">
    <property type="entry name" value="Hexapep"/>
</dbReference>
<dbReference type="HOGENOM" id="CLU_051638_7_0_6"/>
<reference evidence="1 2" key="1">
    <citation type="submission" date="2009-02" db="EMBL/GenBank/DDBJ databases">
        <title>Vibrio splendidus str. LGP32 complete genome.</title>
        <authorList>
            <person name="Mazel D."/>
            <person name="Le Roux F."/>
        </authorList>
    </citation>
    <scope>NUCLEOTIDE SEQUENCE [LARGE SCALE GENOMIC DNA]</scope>
    <source>
        <strain evidence="1 2">LGP32</strain>
    </source>
</reference>